<proteinExistence type="predicted"/>
<sequence length="757" mass="83412">MRVLRGKRSFNCPQGVFRTVIWKLARILAFGSAVLLAVLAASSFIVIPYSLFEAYPRAIWLLTACALLGAMPPRRWVPVLCLLTVLYLASFKFLSDSRWASLSTVTADPTTYPNSSVGHFAIILLVAGVYAIACRILPDMRTYVRRFFVGYVACLSALALADFASVQFANSSLVLSGRDFNKIDWVVPRDSMGFYTGAYRSAAIALYPNLMGNLILLIWPLTVAGLAQRRSSLEPLGRSLYRRVARFLPLILLVLMVGALLVTYSRSAYVGFLLQCFALLCVAGRGASPREKALSRTLIVGACGVFVIGLAVVPYGLRRLIASVDLQDASVTNRLSAWETILWAVAERPYSGWGNLAPSVLLPRYTLAPGLPEGPYLLVHSELASLLCATGVPVLGLIALAVFGFAWRWHWSFLLPRLAVAGSLVSLSAENMWQIGMYVFILGFVLGEVLRTGGEVEASVTRGLRLAALRRRGDWLLWLRRPGILSGALSLALLCLYLAEWRRPLPSPDEWFAKRLSSLLPRWSARYAYWVEDYTTGRHWSSGEGKAFEAWGLRDLAVACAVAQVELEKETTASCQMPVLGVEPGSRDCSTSSQLTLARALRSGLSGGDEAAMRAVERWLRNRPLPEFMRETTGSLFSGEGGLVLEAREVARLMEGLTKSDRLLGAVARDALLNREPRLGLARWLDGQFAARAYSYTDGGDTYVYDVVRVKGAGADWIAVVLMETRREIPTRDSPEWRALARFGWTCARYLGGVYSN</sequence>
<keyword evidence="4 5" id="KW-0472">Membrane</keyword>
<feature type="transmembrane region" description="Helical" evidence="5">
    <location>
        <begin position="77"/>
        <end position="95"/>
    </location>
</feature>
<feature type="transmembrane region" description="Helical" evidence="5">
    <location>
        <begin position="268"/>
        <end position="286"/>
    </location>
</feature>
<evidence type="ECO:0000256" key="3">
    <source>
        <dbReference type="ARBA" id="ARBA00022989"/>
    </source>
</evidence>
<evidence type="ECO:0000259" key="6">
    <source>
        <dbReference type="Pfam" id="PF04932"/>
    </source>
</evidence>
<keyword evidence="3 5" id="KW-1133">Transmembrane helix</keyword>
<feature type="transmembrane region" description="Helical" evidence="5">
    <location>
        <begin position="27"/>
        <end position="48"/>
    </location>
</feature>
<dbReference type="EMBL" id="CP030759">
    <property type="protein sequence ID" value="AXA37608.1"/>
    <property type="molecule type" value="Genomic_DNA"/>
</dbReference>
<organism evidence="7 8">
    <name type="scientific">Sumerlaea chitinivorans</name>
    <dbReference type="NCBI Taxonomy" id="2250252"/>
    <lineage>
        <taxon>Bacteria</taxon>
        <taxon>Candidatus Sumerlaeota</taxon>
        <taxon>Candidatus Sumerlaeia</taxon>
        <taxon>Candidatus Sumerlaeales</taxon>
        <taxon>Candidatus Sumerlaeaceae</taxon>
        <taxon>Candidatus Sumerlaea</taxon>
    </lineage>
</organism>
<evidence type="ECO:0000313" key="8">
    <source>
        <dbReference type="Proteomes" id="UP000262583"/>
    </source>
</evidence>
<accession>A0A2Z4YA08</accession>
<feature type="domain" description="O-antigen ligase-related" evidence="6">
    <location>
        <begin position="252"/>
        <end position="398"/>
    </location>
</feature>
<keyword evidence="2 5" id="KW-0812">Transmembrane</keyword>
<dbReference type="GO" id="GO:0016020">
    <property type="term" value="C:membrane"/>
    <property type="evidence" value="ECO:0007669"/>
    <property type="project" value="UniProtKB-SubCell"/>
</dbReference>
<dbReference type="AlphaFoldDB" id="A0A2Z4YA08"/>
<feature type="transmembrane region" description="Helical" evidence="5">
    <location>
        <begin position="115"/>
        <end position="136"/>
    </location>
</feature>
<evidence type="ECO:0000256" key="5">
    <source>
        <dbReference type="SAM" id="Phobius"/>
    </source>
</evidence>
<dbReference type="PANTHER" id="PTHR37422:SF13">
    <property type="entry name" value="LIPOPOLYSACCHARIDE BIOSYNTHESIS PROTEIN PA4999-RELATED"/>
    <property type="match status" value="1"/>
</dbReference>
<dbReference type="PANTHER" id="PTHR37422">
    <property type="entry name" value="TEICHURONIC ACID BIOSYNTHESIS PROTEIN TUAE"/>
    <property type="match status" value="1"/>
</dbReference>
<dbReference type="Pfam" id="PF04932">
    <property type="entry name" value="Wzy_C"/>
    <property type="match status" value="1"/>
</dbReference>
<feature type="transmembrane region" description="Helical" evidence="5">
    <location>
        <begin position="298"/>
        <end position="317"/>
    </location>
</feature>
<protein>
    <recommendedName>
        <fullName evidence="6">O-antigen ligase-related domain-containing protein</fullName>
    </recommendedName>
</protein>
<feature type="transmembrane region" description="Helical" evidence="5">
    <location>
        <begin position="148"/>
        <end position="169"/>
    </location>
</feature>
<evidence type="ECO:0000256" key="4">
    <source>
        <dbReference type="ARBA" id="ARBA00023136"/>
    </source>
</evidence>
<feature type="transmembrane region" description="Helical" evidence="5">
    <location>
        <begin position="244"/>
        <end position="262"/>
    </location>
</feature>
<dbReference type="KEGG" id="schv:BRCON_2866"/>
<dbReference type="Proteomes" id="UP000262583">
    <property type="component" value="Chromosome"/>
</dbReference>
<evidence type="ECO:0000256" key="2">
    <source>
        <dbReference type="ARBA" id="ARBA00022692"/>
    </source>
</evidence>
<gene>
    <name evidence="7" type="ORF">BRCON_2866</name>
</gene>
<feature type="transmembrane region" description="Helical" evidence="5">
    <location>
        <begin position="383"/>
        <end position="406"/>
    </location>
</feature>
<dbReference type="InterPro" id="IPR007016">
    <property type="entry name" value="O-antigen_ligase-rel_domated"/>
</dbReference>
<evidence type="ECO:0000256" key="1">
    <source>
        <dbReference type="ARBA" id="ARBA00004141"/>
    </source>
</evidence>
<comment type="subcellular location">
    <subcellularLocation>
        <location evidence="1">Membrane</location>
        <topology evidence="1">Multi-pass membrane protein</topology>
    </subcellularLocation>
</comment>
<feature type="transmembrane region" description="Helical" evidence="5">
    <location>
        <begin position="202"/>
        <end position="223"/>
    </location>
</feature>
<reference evidence="7 8" key="1">
    <citation type="submission" date="2018-05" db="EMBL/GenBank/DDBJ databases">
        <title>A metagenomic window into the 2 km-deep terrestrial subsurface aquifer revealed taxonomically and functionally diverse microbial community comprising novel uncultured bacterial lineages.</title>
        <authorList>
            <person name="Kadnikov V.V."/>
            <person name="Mardanov A.V."/>
            <person name="Beletsky A.V."/>
            <person name="Banks D."/>
            <person name="Pimenov N.V."/>
            <person name="Frank Y.A."/>
            <person name="Karnachuk O.V."/>
            <person name="Ravin N.V."/>
        </authorList>
    </citation>
    <scope>NUCLEOTIDE SEQUENCE [LARGE SCALE GENOMIC DNA]</scope>
    <source>
        <strain evidence="7">BY</strain>
    </source>
</reference>
<evidence type="ECO:0000313" key="7">
    <source>
        <dbReference type="EMBL" id="AXA37608.1"/>
    </source>
</evidence>
<feature type="transmembrane region" description="Helical" evidence="5">
    <location>
        <begin position="54"/>
        <end position="70"/>
    </location>
</feature>
<feature type="transmembrane region" description="Helical" evidence="5">
    <location>
        <begin position="413"/>
        <end position="429"/>
    </location>
</feature>
<dbReference type="InterPro" id="IPR051533">
    <property type="entry name" value="WaaL-like"/>
</dbReference>
<name>A0A2Z4YA08_SUMC1</name>